<keyword evidence="7" id="KW-0030">Aminoacyl-tRNA synthetase</keyword>
<evidence type="ECO:0000313" key="11">
    <source>
        <dbReference type="Proteomes" id="UP000177140"/>
    </source>
</evidence>
<dbReference type="SUPFAM" id="SSF47323">
    <property type="entry name" value="Anticodon-binding domain of a subclass of class I aminoacyl-tRNA synthetases"/>
    <property type="match status" value="1"/>
</dbReference>
<evidence type="ECO:0000256" key="4">
    <source>
        <dbReference type="ARBA" id="ARBA00022741"/>
    </source>
</evidence>
<protein>
    <recommendedName>
        <fullName evidence="2">leucine--tRNA ligase</fullName>
        <ecNumber evidence="2">6.1.1.4</ecNumber>
    </recommendedName>
</protein>
<dbReference type="GO" id="GO:0004823">
    <property type="term" value="F:leucine-tRNA ligase activity"/>
    <property type="evidence" value="ECO:0007669"/>
    <property type="project" value="UniProtKB-EC"/>
</dbReference>
<evidence type="ECO:0000256" key="8">
    <source>
        <dbReference type="ARBA" id="ARBA00047469"/>
    </source>
</evidence>
<dbReference type="PANTHER" id="PTHR43740:SF2">
    <property type="entry name" value="LEUCINE--TRNA LIGASE, MITOCHONDRIAL"/>
    <property type="match status" value="1"/>
</dbReference>
<evidence type="ECO:0000256" key="6">
    <source>
        <dbReference type="ARBA" id="ARBA00022917"/>
    </source>
</evidence>
<dbReference type="Pfam" id="PF08264">
    <property type="entry name" value="Anticodon_1"/>
    <property type="match status" value="1"/>
</dbReference>
<keyword evidence="6" id="KW-0648">Protein biosynthesis</keyword>
<comment type="similarity">
    <text evidence="1">Belongs to the class-I aminoacyl-tRNA synthetase family.</text>
</comment>
<sequence length="159" mass="18049">MDKVPTELASELHKTIKKVSTDIETFNFNTAISTMMIFANYLDKISIIPQTVMLDFLKILAPFTPFLAEELWLKLGGKKSVHQASWPVFDEKKIMADDLIMMVSVNGRVRDSFKIVKGVGEDEVKKIALALPIIKKWTNDKKIVRIIYVPDKLINIVLG</sequence>
<proteinExistence type="inferred from homology"/>
<organism evidence="10 11">
    <name type="scientific">Candidatus Vogelbacteria bacterium RIFOXYD2_FULL_44_9</name>
    <dbReference type="NCBI Taxonomy" id="1802441"/>
    <lineage>
        <taxon>Bacteria</taxon>
        <taxon>Candidatus Vogeliibacteriota</taxon>
    </lineage>
</organism>
<reference evidence="10 11" key="1">
    <citation type="journal article" date="2016" name="Nat. Commun.">
        <title>Thousands of microbial genomes shed light on interconnected biogeochemical processes in an aquifer system.</title>
        <authorList>
            <person name="Anantharaman K."/>
            <person name="Brown C.T."/>
            <person name="Hug L.A."/>
            <person name="Sharon I."/>
            <person name="Castelle C.J."/>
            <person name="Probst A.J."/>
            <person name="Thomas B.C."/>
            <person name="Singh A."/>
            <person name="Wilkins M.J."/>
            <person name="Karaoz U."/>
            <person name="Brodie E.L."/>
            <person name="Williams K.H."/>
            <person name="Hubbard S.S."/>
            <person name="Banfield J.F."/>
        </authorList>
    </citation>
    <scope>NUCLEOTIDE SEQUENCE [LARGE SCALE GENOMIC DNA]</scope>
</reference>
<accession>A0A1G2QNB5</accession>
<evidence type="ECO:0000256" key="2">
    <source>
        <dbReference type="ARBA" id="ARBA00013164"/>
    </source>
</evidence>
<dbReference type="GO" id="GO:0005524">
    <property type="term" value="F:ATP binding"/>
    <property type="evidence" value="ECO:0007669"/>
    <property type="project" value="UniProtKB-KW"/>
</dbReference>
<dbReference type="CDD" id="cd07958">
    <property type="entry name" value="Anticodon_Ia_Leu_BEm"/>
    <property type="match status" value="1"/>
</dbReference>
<dbReference type="EMBL" id="MHTM01000037">
    <property type="protein sequence ID" value="OHA61371.1"/>
    <property type="molecule type" value="Genomic_DNA"/>
</dbReference>
<evidence type="ECO:0000256" key="1">
    <source>
        <dbReference type="ARBA" id="ARBA00005594"/>
    </source>
</evidence>
<dbReference type="InterPro" id="IPR009080">
    <property type="entry name" value="tRNAsynth_Ia_anticodon-bd"/>
</dbReference>
<dbReference type="FunFam" id="1.10.730.10:FF:000002">
    <property type="entry name" value="Leucine--tRNA ligase"/>
    <property type="match status" value="1"/>
</dbReference>
<dbReference type="AlphaFoldDB" id="A0A1G2QNB5"/>
<evidence type="ECO:0000256" key="5">
    <source>
        <dbReference type="ARBA" id="ARBA00022840"/>
    </source>
</evidence>
<evidence type="ECO:0000259" key="9">
    <source>
        <dbReference type="Pfam" id="PF08264"/>
    </source>
</evidence>
<name>A0A1G2QNB5_9BACT</name>
<feature type="domain" description="Methionyl/Valyl/Leucyl/Isoleucyl-tRNA synthetase anticodon-binding" evidence="9">
    <location>
        <begin position="8"/>
        <end position="117"/>
    </location>
</feature>
<keyword evidence="5" id="KW-0067">ATP-binding</keyword>
<dbReference type="InterPro" id="IPR002302">
    <property type="entry name" value="Leu-tRNA-ligase"/>
</dbReference>
<dbReference type="Proteomes" id="UP000177140">
    <property type="component" value="Unassembled WGS sequence"/>
</dbReference>
<keyword evidence="4" id="KW-0547">Nucleotide-binding</keyword>
<evidence type="ECO:0000256" key="3">
    <source>
        <dbReference type="ARBA" id="ARBA00022598"/>
    </source>
</evidence>
<dbReference type="GO" id="GO:0006429">
    <property type="term" value="P:leucyl-tRNA aminoacylation"/>
    <property type="evidence" value="ECO:0007669"/>
    <property type="project" value="InterPro"/>
</dbReference>
<gene>
    <name evidence="10" type="ORF">A2556_01400</name>
</gene>
<dbReference type="PANTHER" id="PTHR43740">
    <property type="entry name" value="LEUCYL-TRNA SYNTHETASE"/>
    <property type="match status" value="1"/>
</dbReference>
<dbReference type="EC" id="6.1.1.4" evidence="2"/>
<evidence type="ECO:0000313" key="10">
    <source>
        <dbReference type="EMBL" id="OHA61371.1"/>
    </source>
</evidence>
<evidence type="ECO:0000256" key="7">
    <source>
        <dbReference type="ARBA" id="ARBA00023146"/>
    </source>
</evidence>
<dbReference type="Gene3D" id="1.10.730.10">
    <property type="entry name" value="Isoleucyl-tRNA Synthetase, Domain 1"/>
    <property type="match status" value="1"/>
</dbReference>
<comment type="caution">
    <text evidence="10">The sequence shown here is derived from an EMBL/GenBank/DDBJ whole genome shotgun (WGS) entry which is preliminary data.</text>
</comment>
<keyword evidence="3" id="KW-0436">Ligase</keyword>
<comment type="catalytic activity">
    <reaction evidence="8">
        <text>tRNA(Leu) + L-leucine + ATP = L-leucyl-tRNA(Leu) + AMP + diphosphate</text>
        <dbReference type="Rhea" id="RHEA:11688"/>
        <dbReference type="Rhea" id="RHEA-COMP:9613"/>
        <dbReference type="Rhea" id="RHEA-COMP:9622"/>
        <dbReference type="ChEBI" id="CHEBI:30616"/>
        <dbReference type="ChEBI" id="CHEBI:33019"/>
        <dbReference type="ChEBI" id="CHEBI:57427"/>
        <dbReference type="ChEBI" id="CHEBI:78442"/>
        <dbReference type="ChEBI" id="CHEBI:78494"/>
        <dbReference type="ChEBI" id="CHEBI:456215"/>
        <dbReference type="EC" id="6.1.1.4"/>
    </reaction>
</comment>
<dbReference type="InterPro" id="IPR013155">
    <property type="entry name" value="M/V/L/I-tRNA-synth_anticd-bd"/>
</dbReference>